<dbReference type="PANTHER" id="PTHR42756">
    <property type="entry name" value="TRANSCRIPTIONAL REGULATOR, MARR"/>
    <property type="match status" value="1"/>
</dbReference>
<evidence type="ECO:0000256" key="3">
    <source>
        <dbReference type="ARBA" id="ARBA00023163"/>
    </source>
</evidence>
<name>R4KK83_9FIRM</name>
<evidence type="ECO:0000256" key="1">
    <source>
        <dbReference type="ARBA" id="ARBA00023015"/>
    </source>
</evidence>
<dbReference type="PROSITE" id="PS01117">
    <property type="entry name" value="HTH_MARR_1"/>
    <property type="match status" value="1"/>
</dbReference>
<dbReference type="PRINTS" id="PR00598">
    <property type="entry name" value="HTHMARR"/>
</dbReference>
<dbReference type="Proteomes" id="UP000013520">
    <property type="component" value="Chromosome"/>
</dbReference>
<protein>
    <submittedName>
        <fullName evidence="5">Transcriptional regulator</fullName>
    </submittedName>
</protein>
<feature type="domain" description="HTH marR-type" evidence="4">
    <location>
        <begin position="11"/>
        <end position="143"/>
    </location>
</feature>
<dbReference type="PANTHER" id="PTHR42756:SF1">
    <property type="entry name" value="TRANSCRIPTIONAL REPRESSOR OF EMRAB OPERON"/>
    <property type="match status" value="1"/>
</dbReference>
<keyword evidence="2" id="KW-0238">DNA-binding</keyword>
<keyword evidence="3" id="KW-0804">Transcription</keyword>
<dbReference type="Pfam" id="PF01047">
    <property type="entry name" value="MarR"/>
    <property type="match status" value="1"/>
</dbReference>
<keyword evidence="1" id="KW-0805">Transcription regulation</keyword>
<dbReference type="AlphaFoldDB" id="R4KK83"/>
<dbReference type="SMART" id="SM00347">
    <property type="entry name" value="HTH_MARR"/>
    <property type="match status" value="1"/>
</dbReference>
<dbReference type="PROSITE" id="PS50995">
    <property type="entry name" value="HTH_MARR_2"/>
    <property type="match status" value="1"/>
</dbReference>
<dbReference type="HOGENOM" id="CLU_083287_18_6_9"/>
<dbReference type="OrthoDB" id="197807at2"/>
<evidence type="ECO:0000256" key="2">
    <source>
        <dbReference type="ARBA" id="ARBA00023125"/>
    </source>
</evidence>
<dbReference type="RefSeq" id="WP_006523525.1">
    <property type="nucleotide sequence ID" value="NC_021184.1"/>
</dbReference>
<dbReference type="InterPro" id="IPR036388">
    <property type="entry name" value="WH-like_DNA-bd_sf"/>
</dbReference>
<dbReference type="SUPFAM" id="SSF46785">
    <property type="entry name" value="Winged helix' DNA-binding domain"/>
    <property type="match status" value="1"/>
</dbReference>
<dbReference type="InterPro" id="IPR000835">
    <property type="entry name" value="HTH_MarR-typ"/>
</dbReference>
<proteinExistence type="predicted"/>
<dbReference type="KEGG" id="dgi:Desgi_0446"/>
<dbReference type="InterPro" id="IPR023187">
    <property type="entry name" value="Tscrpt_reg_MarR-type_CS"/>
</dbReference>
<keyword evidence="6" id="KW-1185">Reference proteome</keyword>
<dbReference type="STRING" id="767817.Desgi_0446"/>
<dbReference type="Gene3D" id="1.10.10.10">
    <property type="entry name" value="Winged helix-like DNA-binding domain superfamily/Winged helix DNA-binding domain"/>
    <property type="match status" value="1"/>
</dbReference>
<dbReference type="eggNOG" id="COG1846">
    <property type="taxonomic scope" value="Bacteria"/>
</dbReference>
<dbReference type="InterPro" id="IPR036390">
    <property type="entry name" value="WH_DNA-bd_sf"/>
</dbReference>
<gene>
    <name evidence="5" type="ORF">Desgi_0446</name>
</gene>
<evidence type="ECO:0000313" key="6">
    <source>
        <dbReference type="Proteomes" id="UP000013520"/>
    </source>
</evidence>
<reference evidence="5 6" key="1">
    <citation type="submission" date="2012-01" db="EMBL/GenBank/DDBJ databases">
        <title>Complete sequence of Desulfotomaculum gibsoniae DSM 7213.</title>
        <authorList>
            <consortium name="US DOE Joint Genome Institute"/>
            <person name="Lucas S."/>
            <person name="Han J."/>
            <person name="Lapidus A."/>
            <person name="Cheng J.-F."/>
            <person name="Goodwin L."/>
            <person name="Pitluck S."/>
            <person name="Peters L."/>
            <person name="Ovchinnikova G."/>
            <person name="Teshima H."/>
            <person name="Detter J.C."/>
            <person name="Han C."/>
            <person name="Tapia R."/>
            <person name="Land M."/>
            <person name="Hauser L."/>
            <person name="Kyrpides N."/>
            <person name="Ivanova N."/>
            <person name="Pagani I."/>
            <person name="Parshina S."/>
            <person name="Plugge C."/>
            <person name="Muyzer G."/>
            <person name="Kuever J."/>
            <person name="Ivanova A."/>
            <person name="Nazina T."/>
            <person name="Klenk H.-P."/>
            <person name="Brambilla E."/>
            <person name="Spring S."/>
            <person name="Stams A.F."/>
            <person name="Woyke T."/>
        </authorList>
    </citation>
    <scope>NUCLEOTIDE SEQUENCE [LARGE SCALE GENOMIC DNA]</scope>
    <source>
        <strain evidence="5 6">DSM 7213</strain>
    </source>
</reference>
<organism evidence="5 6">
    <name type="scientific">Desulfoscipio gibsoniae DSM 7213</name>
    <dbReference type="NCBI Taxonomy" id="767817"/>
    <lineage>
        <taxon>Bacteria</taxon>
        <taxon>Bacillati</taxon>
        <taxon>Bacillota</taxon>
        <taxon>Clostridia</taxon>
        <taxon>Eubacteriales</taxon>
        <taxon>Desulfallaceae</taxon>
        <taxon>Desulfoscipio</taxon>
    </lineage>
</organism>
<dbReference type="EMBL" id="CP003273">
    <property type="protein sequence ID" value="AGL00021.1"/>
    <property type="molecule type" value="Genomic_DNA"/>
</dbReference>
<sequence>MYDQTHQYGPEKYICFKLSKVMRKLQRYYESNLASFEITPVQFYVLSALWENDGMKFKELARSMNMDGSTLTGILDRMERGGFVERRDDPEDRRSLLVFLTHKAKEHGAAMIELAEKLDMEIKEQFSPADFETFLKVLDELIDTDMVSYHQSF</sequence>
<dbReference type="GO" id="GO:0003700">
    <property type="term" value="F:DNA-binding transcription factor activity"/>
    <property type="evidence" value="ECO:0007669"/>
    <property type="project" value="InterPro"/>
</dbReference>
<accession>R4KK83</accession>
<dbReference type="GO" id="GO:0003677">
    <property type="term" value="F:DNA binding"/>
    <property type="evidence" value="ECO:0007669"/>
    <property type="project" value="UniProtKB-KW"/>
</dbReference>
<evidence type="ECO:0000259" key="4">
    <source>
        <dbReference type="PROSITE" id="PS50995"/>
    </source>
</evidence>
<evidence type="ECO:0000313" key="5">
    <source>
        <dbReference type="EMBL" id="AGL00021.1"/>
    </source>
</evidence>